<dbReference type="OrthoDB" id="3482505at2"/>
<evidence type="ECO:0000313" key="3">
    <source>
        <dbReference type="Proteomes" id="UP000282084"/>
    </source>
</evidence>
<dbReference type="AlphaFoldDB" id="A0A495W1X7"/>
<dbReference type="EMBL" id="RBXO01000001">
    <property type="protein sequence ID" value="RKT55027.1"/>
    <property type="molecule type" value="Genomic_DNA"/>
</dbReference>
<feature type="chain" id="PRO_5039519658" evidence="1">
    <location>
        <begin position="26"/>
        <end position="144"/>
    </location>
</feature>
<evidence type="ECO:0000313" key="2">
    <source>
        <dbReference type="EMBL" id="RKT55027.1"/>
    </source>
</evidence>
<evidence type="ECO:0000256" key="1">
    <source>
        <dbReference type="SAM" id="SignalP"/>
    </source>
</evidence>
<name>A0A495W1X7_9PSEU</name>
<keyword evidence="1" id="KW-0732">Signal</keyword>
<gene>
    <name evidence="2" type="ORF">C8E97_3683</name>
</gene>
<keyword evidence="3" id="KW-1185">Reference proteome</keyword>
<reference evidence="2 3" key="1">
    <citation type="submission" date="2018-10" db="EMBL/GenBank/DDBJ databases">
        <title>Sequencing the genomes of 1000 actinobacteria strains.</title>
        <authorList>
            <person name="Klenk H.-P."/>
        </authorList>
    </citation>
    <scope>NUCLEOTIDE SEQUENCE [LARGE SCALE GENOMIC DNA]</scope>
    <source>
        <strain evidence="2 3">DSM 43800</strain>
    </source>
</reference>
<proteinExistence type="predicted"/>
<dbReference type="Proteomes" id="UP000282084">
    <property type="component" value="Unassembled WGS sequence"/>
</dbReference>
<protein>
    <submittedName>
        <fullName evidence="2">Uncharacterized protein</fullName>
    </submittedName>
</protein>
<feature type="signal peptide" evidence="1">
    <location>
        <begin position="1"/>
        <end position="25"/>
    </location>
</feature>
<comment type="caution">
    <text evidence="2">The sequence shown here is derived from an EMBL/GenBank/DDBJ whole genome shotgun (WGS) entry which is preliminary data.</text>
</comment>
<accession>A0A495W1X7</accession>
<organism evidence="2 3">
    <name type="scientific">Saccharothrix australiensis</name>
    <dbReference type="NCBI Taxonomy" id="2072"/>
    <lineage>
        <taxon>Bacteria</taxon>
        <taxon>Bacillati</taxon>
        <taxon>Actinomycetota</taxon>
        <taxon>Actinomycetes</taxon>
        <taxon>Pseudonocardiales</taxon>
        <taxon>Pseudonocardiaceae</taxon>
        <taxon>Saccharothrix</taxon>
    </lineage>
</organism>
<sequence length="144" mass="14803">MRTHNRLAVAVVLIASVVGSATAVAAPVLAAPTSAVAGDGSHDVAPAGVFEGLWEVAQSNGDRFRLFVGAADGGGSFQGLADSANGSGDVSGRLTGHDVVFTIRWSYGHSGRYSGRLGSDGQWSGETIDLNDPSSHATWWAHRV</sequence>
<dbReference type="RefSeq" id="WP_147455161.1">
    <property type="nucleotide sequence ID" value="NZ_RBXO01000001.1"/>
</dbReference>